<organism evidence="1 2">
    <name type="scientific">Goodea atripinnis</name>
    <dbReference type="NCBI Taxonomy" id="208336"/>
    <lineage>
        <taxon>Eukaryota</taxon>
        <taxon>Metazoa</taxon>
        <taxon>Chordata</taxon>
        <taxon>Craniata</taxon>
        <taxon>Vertebrata</taxon>
        <taxon>Euteleostomi</taxon>
        <taxon>Actinopterygii</taxon>
        <taxon>Neopterygii</taxon>
        <taxon>Teleostei</taxon>
        <taxon>Neoteleostei</taxon>
        <taxon>Acanthomorphata</taxon>
        <taxon>Ovalentaria</taxon>
        <taxon>Atherinomorphae</taxon>
        <taxon>Cyprinodontiformes</taxon>
        <taxon>Goodeidae</taxon>
        <taxon>Goodea</taxon>
    </lineage>
</organism>
<proteinExistence type="predicted"/>
<dbReference type="EMBL" id="JAHRIO010050375">
    <property type="protein sequence ID" value="MEQ2174417.1"/>
    <property type="molecule type" value="Genomic_DNA"/>
</dbReference>
<dbReference type="PANTHER" id="PTHR15463">
    <property type="entry name" value="AP1 GAMMA SUBUNIT BINDING PROTEIN 1"/>
    <property type="match status" value="1"/>
</dbReference>
<sequence length="235" mass="25740">MNFSNFSPSTPLVLLQAVTVVTRKTDLVVLPNMQGMMGINFGGQMPPGTIPMQIAFLTLLGCPQTGEKSRDDALEAIKGNLDGFSRDAKMHPTPSSQAKKPGTCKHFPFLQFALHLSSPSSTIIHSLTIPPCLCVHFHCLPTLCCQHQFTIFISREALGQIWASANRTTPGMLTKEELYTVLGLIGVAQVITLIATSDPLRMTQGIILYTFLHQTLVKREEEDSVFNRLSACKAP</sequence>
<protein>
    <submittedName>
        <fullName evidence="1">Uncharacterized protein</fullName>
    </submittedName>
</protein>
<keyword evidence="2" id="KW-1185">Reference proteome</keyword>
<dbReference type="PANTHER" id="PTHR15463:SF2">
    <property type="entry name" value="SYNERGIN GAMMA"/>
    <property type="match status" value="1"/>
</dbReference>
<name>A0ABV0NW16_9TELE</name>
<dbReference type="Proteomes" id="UP001476798">
    <property type="component" value="Unassembled WGS sequence"/>
</dbReference>
<reference evidence="1 2" key="1">
    <citation type="submission" date="2021-06" db="EMBL/GenBank/DDBJ databases">
        <authorList>
            <person name="Palmer J.M."/>
        </authorList>
    </citation>
    <scope>NUCLEOTIDE SEQUENCE [LARGE SCALE GENOMIC DNA]</scope>
    <source>
        <strain evidence="1 2">GA_2019</strain>
        <tissue evidence="1">Muscle</tissue>
    </source>
</reference>
<comment type="caution">
    <text evidence="1">The sequence shown here is derived from an EMBL/GenBank/DDBJ whole genome shotgun (WGS) entry which is preliminary data.</text>
</comment>
<gene>
    <name evidence="1" type="ORF">GOODEAATRI_007757</name>
</gene>
<evidence type="ECO:0000313" key="2">
    <source>
        <dbReference type="Proteomes" id="UP001476798"/>
    </source>
</evidence>
<evidence type="ECO:0000313" key="1">
    <source>
        <dbReference type="EMBL" id="MEQ2174417.1"/>
    </source>
</evidence>
<accession>A0ABV0NW16</accession>
<dbReference type="InterPro" id="IPR039656">
    <property type="entry name" value="SYNRG"/>
</dbReference>